<evidence type="ECO:0000313" key="1">
    <source>
        <dbReference type="EMBL" id="KAG8007936.1"/>
    </source>
</evidence>
<proteinExistence type="predicted"/>
<dbReference type="EMBL" id="CM024790">
    <property type="protein sequence ID" value="KAG8007936.1"/>
    <property type="molecule type" value="Genomic_DNA"/>
</dbReference>
<gene>
    <name evidence="1" type="primary">IL20</name>
    <name evidence="1" type="ORF">GBF38_013680</name>
</gene>
<sequence length="191" mass="21400">MLLGRSLLCLLLLLSCLGELVEGRALHLDSCSVNVHTQELRRYYSTMRSNLIAADGEVAVKILPKSLIKNVQDGQMCCFLRLVLRFYVERVFSNYASAQPQDQRCSSALANAFVSIRKDIHKCVSELTATVRRKHKGQLTPCMLSLPRSDFSPPPFFLSEQLEINQAAGKAMGELDTVLEWLEGLGQKTLR</sequence>
<dbReference type="Proteomes" id="UP000805704">
    <property type="component" value="Chromosome 2"/>
</dbReference>
<evidence type="ECO:0000313" key="2">
    <source>
        <dbReference type="Proteomes" id="UP000805704"/>
    </source>
</evidence>
<comment type="caution">
    <text evidence="1">The sequence shown here is derived from an EMBL/GenBank/DDBJ whole genome shotgun (WGS) entry which is preliminary data.</text>
</comment>
<name>A0ACB7F1E3_NIBAL</name>
<reference evidence="1" key="1">
    <citation type="submission" date="2020-04" db="EMBL/GenBank/DDBJ databases">
        <title>A chromosome-scale assembly and high-density genetic map of the yellow drum (Nibea albiflora) genome.</title>
        <authorList>
            <person name="Xu D."/>
            <person name="Zhang W."/>
            <person name="Chen R."/>
            <person name="Tan P."/>
            <person name="Wang L."/>
            <person name="Song H."/>
            <person name="Tian L."/>
            <person name="Zhu Q."/>
            <person name="Wang B."/>
        </authorList>
    </citation>
    <scope>NUCLEOTIDE SEQUENCE</scope>
    <source>
        <strain evidence="1">ZJHYS-2018</strain>
    </source>
</reference>
<accession>A0ACB7F1E3</accession>
<keyword evidence="2" id="KW-1185">Reference proteome</keyword>
<organism evidence="1 2">
    <name type="scientific">Nibea albiflora</name>
    <name type="common">Yellow drum</name>
    <name type="synonym">Corvina albiflora</name>
    <dbReference type="NCBI Taxonomy" id="240163"/>
    <lineage>
        <taxon>Eukaryota</taxon>
        <taxon>Metazoa</taxon>
        <taxon>Chordata</taxon>
        <taxon>Craniata</taxon>
        <taxon>Vertebrata</taxon>
        <taxon>Euteleostomi</taxon>
        <taxon>Actinopterygii</taxon>
        <taxon>Neopterygii</taxon>
        <taxon>Teleostei</taxon>
        <taxon>Neoteleostei</taxon>
        <taxon>Acanthomorphata</taxon>
        <taxon>Eupercaria</taxon>
        <taxon>Sciaenidae</taxon>
        <taxon>Nibea</taxon>
    </lineage>
</organism>
<protein>
    <submittedName>
        <fullName evidence="1">Interleukin-20</fullName>
    </submittedName>
</protein>